<dbReference type="RefSeq" id="WP_310276736.1">
    <property type="nucleotide sequence ID" value="NZ_JAVDXW010000001.1"/>
</dbReference>
<accession>A0AAE3ZH93</accession>
<dbReference type="Gene3D" id="3.40.47.10">
    <property type="match status" value="2"/>
</dbReference>
<organism evidence="8 9">
    <name type="scientific">Haloactinomyces albus</name>
    <dbReference type="NCBI Taxonomy" id="1352928"/>
    <lineage>
        <taxon>Bacteria</taxon>
        <taxon>Bacillati</taxon>
        <taxon>Actinomycetota</taxon>
        <taxon>Actinomycetes</taxon>
        <taxon>Actinopolysporales</taxon>
        <taxon>Actinopolysporaceae</taxon>
        <taxon>Haloactinomyces</taxon>
    </lineage>
</organism>
<feature type="domain" description="Thiolase C-terminal" evidence="7">
    <location>
        <begin position="264"/>
        <end position="385"/>
    </location>
</feature>
<dbReference type="Pfam" id="PF00108">
    <property type="entry name" value="Thiolase_N"/>
    <property type="match status" value="1"/>
</dbReference>
<dbReference type="InterPro" id="IPR016039">
    <property type="entry name" value="Thiolase-like"/>
</dbReference>
<dbReference type="NCBIfam" id="NF005889">
    <property type="entry name" value="PRK07850.1"/>
    <property type="match status" value="1"/>
</dbReference>
<comment type="caution">
    <text evidence="8">The sequence shown here is derived from an EMBL/GenBank/DDBJ whole genome shotgun (WGS) entry which is preliminary data.</text>
</comment>
<keyword evidence="2 5" id="KW-0808">Transferase</keyword>
<evidence type="ECO:0000313" key="8">
    <source>
        <dbReference type="EMBL" id="MDR7303901.1"/>
    </source>
</evidence>
<dbReference type="NCBIfam" id="TIGR01930">
    <property type="entry name" value="AcCoA-C-Actrans"/>
    <property type="match status" value="1"/>
</dbReference>
<evidence type="ECO:0000259" key="6">
    <source>
        <dbReference type="Pfam" id="PF00108"/>
    </source>
</evidence>
<proteinExistence type="inferred from homology"/>
<reference evidence="8" key="1">
    <citation type="submission" date="2023-07" db="EMBL/GenBank/DDBJ databases">
        <title>Sequencing the genomes of 1000 actinobacteria strains.</title>
        <authorList>
            <person name="Klenk H.-P."/>
        </authorList>
    </citation>
    <scope>NUCLEOTIDE SEQUENCE</scope>
    <source>
        <strain evidence="8">DSM 45977</strain>
    </source>
</reference>
<comment type="similarity">
    <text evidence="1 5">Belongs to the thiolase-like superfamily. Thiolase family.</text>
</comment>
<feature type="domain" description="Thiolase N-terminal" evidence="6">
    <location>
        <begin position="5"/>
        <end position="255"/>
    </location>
</feature>
<evidence type="ECO:0000256" key="1">
    <source>
        <dbReference type="ARBA" id="ARBA00010982"/>
    </source>
</evidence>
<evidence type="ECO:0000256" key="4">
    <source>
        <dbReference type="PIRSR" id="PIRSR000429-1"/>
    </source>
</evidence>
<keyword evidence="9" id="KW-1185">Reference proteome</keyword>
<keyword evidence="3 5" id="KW-0012">Acyltransferase</keyword>
<dbReference type="EC" id="2.3.1.9" evidence="8"/>
<evidence type="ECO:0000256" key="3">
    <source>
        <dbReference type="ARBA" id="ARBA00023315"/>
    </source>
</evidence>
<dbReference type="PIRSF" id="PIRSF000429">
    <property type="entry name" value="Ac-CoA_Ac_transf"/>
    <property type="match status" value="1"/>
</dbReference>
<sequence length="386" mass="39645">MAEAVIVDAARTPVGRRNGALSGLHPAELLGITQQGLLDRTDTAPSEVGQVIGGCVTQAGEQSNNVTRNAWLHAGLPHTAACTTIDCACGSSQQAVHLIAGLIAAGCISAGIGCGVESMSRVFLGRAITPDTGVPTPQSWSLDMPDQFAAAERIAANRGITRTEVDALGLASQHKAAQAWSEGRFDDQIVPVPAPVMGSEGPTGESTVVTRDQGLRDTTAEALAGLQPVLPDGLHTAGNSSQISDGAAGVLLMSHERARALGMRPRARIVASGMVGADPYYHLDGPIAATEHVLTGAGMAMSDIDLVEINEAFASVVLSWAQVHKADMDRVNVNGGAIALGHAVGSTGARLITQAVHELERSDSSTALITMCAGGAHSTATIIERI</sequence>
<dbReference type="SUPFAM" id="SSF53901">
    <property type="entry name" value="Thiolase-like"/>
    <property type="match status" value="2"/>
</dbReference>
<evidence type="ECO:0000256" key="2">
    <source>
        <dbReference type="ARBA" id="ARBA00022679"/>
    </source>
</evidence>
<evidence type="ECO:0000256" key="5">
    <source>
        <dbReference type="RuleBase" id="RU003557"/>
    </source>
</evidence>
<gene>
    <name evidence="8" type="ORF">JOF55_004082</name>
</gene>
<dbReference type="InterPro" id="IPR002155">
    <property type="entry name" value="Thiolase"/>
</dbReference>
<dbReference type="Proteomes" id="UP001180845">
    <property type="component" value="Unassembled WGS sequence"/>
</dbReference>
<dbReference type="PANTHER" id="PTHR43365">
    <property type="entry name" value="BLR7806 PROTEIN"/>
    <property type="match status" value="1"/>
</dbReference>
<dbReference type="InterPro" id="IPR020617">
    <property type="entry name" value="Thiolase_C"/>
</dbReference>
<dbReference type="InterPro" id="IPR020616">
    <property type="entry name" value="Thiolase_N"/>
</dbReference>
<evidence type="ECO:0000313" key="9">
    <source>
        <dbReference type="Proteomes" id="UP001180845"/>
    </source>
</evidence>
<evidence type="ECO:0000259" key="7">
    <source>
        <dbReference type="Pfam" id="PF02803"/>
    </source>
</evidence>
<name>A0AAE3ZH93_9ACTN</name>
<dbReference type="EMBL" id="JAVDXW010000001">
    <property type="protein sequence ID" value="MDR7303901.1"/>
    <property type="molecule type" value="Genomic_DNA"/>
</dbReference>
<dbReference type="PANTHER" id="PTHR43365:SF1">
    <property type="entry name" value="ACETYL-COA C-ACYLTRANSFERASE"/>
    <property type="match status" value="1"/>
</dbReference>
<protein>
    <submittedName>
        <fullName evidence="8">Acetyl-CoA C-acetyltransferase</fullName>
        <ecNumber evidence="8">2.3.1.9</ecNumber>
    </submittedName>
</protein>
<feature type="active site" description="Acyl-thioester intermediate" evidence="4">
    <location>
        <position position="89"/>
    </location>
</feature>
<feature type="active site" description="Proton acceptor" evidence="4">
    <location>
        <position position="342"/>
    </location>
</feature>
<feature type="active site" description="Proton acceptor" evidence="4">
    <location>
        <position position="372"/>
    </location>
</feature>
<dbReference type="CDD" id="cd00751">
    <property type="entry name" value="thiolase"/>
    <property type="match status" value="1"/>
</dbReference>
<dbReference type="GO" id="GO:0003985">
    <property type="term" value="F:acetyl-CoA C-acetyltransferase activity"/>
    <property type="evidence" value="ECO:0007669"/>
    <property type="project" value="UniProtKB-EC"/>
</dbReference>
<dbReference type="Pfam" id="PF02803">
    <property type="entry name" value="Thiolase_C"/>
    <property type="match status" value="1"/>
</dbReference>
<dbReference type="AlphaFoldDB" id="A0AAE3ZH93"/>